<name>A0ACB9B9I4_ARCLA</name>
<dbReference type="EMBL" id="CM042052">
    <property type="protein sequence ID" value="KAI3718865.1"/>
    <property type="molecule type" value="Genomic_DNA"/>
</dbReference>
<evidence type="ECO:0000313" key="1">
    <source>
        <dbReference type="EMBL" id="KAI3718865.1"/>
    </source>
</evidence>
<protein>
    <submittedName>
        <fullName evidence="1">Uncharacterized protein</fullName>
    </submittedName>
</protein>
<sequence length="67" mass="7816">MPTNCLKKLPTETGFVFTNIFECWKSMIIDSWPLFLLFPLHSLMNILFSLHSLMNITVEPELELNLC</sequence>
<reference evidence="1 2" key="2">
    <citation type="journal article" date="2022" name="Mol. Ecol. Resour.">
        <title>The genomes of chicory, endive, great burdock and yacon provide insights into Asteraceae paleo-polyploidization history and plant inulin production.</title>
        <authorList>
            <person name="Fan W."/>
            <person name="Wang S."/>
            <person name="Wang H."/>
            <person name="Wang A."/>
            <person name="Jiang F."/>
            <person name="Liu H."/>
            <person name="Zhao H."/>
            <person name="Xu D."/>
            <person name="Zhang Y."/>
        </authorList>
    </citation>
    <scope>NUCLEOTIDE SEQUENCE [LARGE SCALE GENOMIC DNA]</scope>
    <source>
        <strain evidence="2">cv. Niubang</strain>
    </source>
</reference>
<accession>A0ACB9B9I4</accession>
<dbReference type="Proteomes" id="UP001055879">
    <property type="component" value="Linkage Group LG06"/>
</dbReference>
<reference evidence="2" key="1">
    <citation type="journal article" date="2022" name="Mol. Ecol. Resour.">
        <title>The genomes of chicory, endive, great burdock and yacon provide insights into Asteraceae palaeo-polyploidization history and plant inulin production.</title>
        <authorList>
            <person name="Fan W."/>
            <person name="Wang S."/>
            <person name="Wang H."/>
            <person name="Wang A."/>
            <person name="Jiang F."/>
            <person name="Liu H."/>
            <person name="Zhao H."/>
            <person name="Xu D."/>
            <person name="Zhang Y."/>
        </authorList>
    </citation>
    <scope>NUCLEOTIDE SEQUENCE [LARGE SCALE GENOMIC DNA]</scope>
    <source>
        <strain evidence="2">cv. Niubang</strain>
    </source>
</reference>
<comment type="caution">
    <text evidence="1">The sequence shown here is derived from an EMBL/GenBank/DDBJ whole genome shotgun (WGS) entry which is preliminary data.</text>
</comment>
<proteinExistence type="predicted"/>
<evidence type="ECO:0000313" key="2">
    <source>
        <dbReference type="Proteomes" id="UP001055879"/>
    </source>
</evidence>
<keyword evidence="2" id="KW-1185">Reference proteome</keyword>
<gene>
    <name evidence="1" type="ORF">L6452_19750</name>
</gene>
<organism evidence="1 2">
    <name type="scientific">Arctium lappa</name>
    <name type="common">Greater burdock</name>
    <name type="synonym">Lappa major</name>
    <dbReference type="NCBI Taxonomy" id="4217"/>
    <lineage>
        <taxon>Eukaryota</taxon>
        <taxon>Viridiplantae</taxon>
        <taxon>Streptophyta</taxon>
        <taxon>Embryophyta</taxon>
        <taxon>Tracheophyta</taxon>
        <taxon>Spermatophyta</taxon>
        <taxon>Magnoliopsida</taxon>
        <taxon>eudicotyledons</taxon>
        <taxon>Gunneridae</taxon>
        <taxon>Pentapetalae</taxon>
        <taxon>asterids</taxon>
        <taxon>campanulids</taxon>
        <taxon>Asterales</taxon>
        <taxon>Asteraceae</taxon>
        <taxon>Carduoideae</taxon>
        <taxon>Cardueae</taxon>
        <taxon>Arctiinae</taxon>
        <taxon>Arctium</taxon>
    </lineage>
</organism>